<evidence type="ECO:0000256" key="6">
    <source>
        <dbReference type="ARBA" id="ARBA00022840"/>
    </source>
</evidence>
<evidence type="ECO:0000256" key="2">
    <source>
        <dbReference type="ARBA" id="ARBA00022679"/>
    </source>
</evidence>
<evidence type="ECO:0000256" key="8">
    <source>
        <dbReference type="ARBA" id="ARBA00023180"/>
    </source>
</evidence>
<dbReference type="Gramene" id="TRITD2Av1G081370.10">
    <property type="protein sequence ID" value="TRITD2Av1G081370.10"/>
    <property type="gene ID" value="TRITD2Av1G081370"/>
</dbReference>
<evidence type="ECO:0000313" key="11">
    <source>
        <dbReference type="EMBL" id="VAH29182.1"/>
    </source>
</evidence>
<dbReference type="PANTHER" id="PTHR27002">
    <property type="entry name" value="RECEPTOR-LIKE SERINE/THREONINE-PROTEIN KINASE SD1-8"/>
    <property type="match status" value="1"/>
</dbReference>
<reference evidence="11 12" key="1">
    <citation type="submission" date="2017-09" db="EMBL/GenBank/DDBJ databases">
        <authorList>
            <consortium name="International Durum Wheat Genome Sequencing Consortium (IDWGSC)"/>
            <person name="Milanesi L."/>
        </authorList>
    </citation>
    <scope>NUCLEOTIDE SEQUENCE [LARGE SCALE GENOMIC DNA]</scope>
    <source>
        <strain evidence="12">cv. Svevo</strain>
    </source>
</reference>
<dbReference type="InterPro" id="IPR000719">
    <property type="entry name" value="Prot_kinase_dom"/>
</dbReference>
<evidence type="ECO:0000313" key="12">
    <source>
        <dbReference type="Proteomes" id="UP000324705"/>
    </source>
</evidence>
<dbReference type="InterPro" id="IPR011009">
    <property type="entry name" value="Kinase-like_dom_sf"/>
</dbReference>
<evidence type="ECO:0000259" key="10">
    <source>
        <dbReference type="PROSITE" id="PS50011"/>
    </source>
</evidence>
<dbReference type="AlphaFoldDB" id="A0A9R1R5N5"/>
<dbReference type="PROSITE" id="PS00108">
    <property type="entry name" value="PROTEIN_KINASE_ST"/>
    <property type="match status" value="1"/>
</dbReference>
<feature type="domain" description="Protein kinase" evidence="10">
    <location>
        <begin position="43"/>
        <end position="324"/>
    </location>
</feature>
<gene>
    <name evidence="11" type="ORF">TRITD_2Av1G081370</name>
</gene>
<keyword evidence="4" id="KW-0547">Nucleotide-binding</keyword>
<feature type="compositionally biased region" description="Basic residues" evidence="9">
    <location>
        <begin position="73"/>
        <end position="90"/>
    </location>
</feature>
<keyword evidence="1" id="KW-0723">Serine/threonine-protein kinase</keyword>
<evidence type="ECO:0000256" key="1">
    <source>
        <dbReference type="ARBA" id="ARBA00022527"/>
    </source>
</evidence>
<dbReference type="GO" id="GO:0005524">
    <property type="term" value="F:ATP binding"/>
    <property type="evidence" value="ECO:0007669"/>
    <property type="project" value="UniProtKB-KW"/>
</dbReference>
<dbReference type="Gene3D" id="1.10.510.10">
    <property type="entry name" value="Transferase(Phosphotransferase) domain 1"/>
    <property type="match status" value="1"/>
</dbReference>
<keyword evidence="5" id="KW-0418">Kinase</keyword>
<dbReference type="InterPro" id="IPR008271">
    <property type="entry name" value="Ser/Thr_kinase_AS"/>
</dbReference>
<evidence type="ECO:0000256" key="5">
    <source>
        <dbReference type="ARBA" id="ARBA00022777"/>
    </source>
</evidence>
<proteinExistence type="predicted"/>
<keyword evidence="8" id="KW-0325">Glycoprotein</keyword>
<feature type="compositionally biased region" description="Basic and acidic residues" evidence="9">
    <location>
        <begin position="18"/>
        <end position="48"/>
    </location>
</feature>
<dbReference type="GO" id="GO:0004674">
    <property type="term" value="F:protein serine/threonine kinase activity"/>
    <property type="evidence" value="ECO:0007669"/>
    <property type="project" value="UniProtKB-KW"/>
</dbReference>
<keyword evidence="6" id="KW-0067">ATP-binding</keyword>
<feature type="compositionally biased region" description="Basic and acidic residues" evidence="9">
    <location>
        <begin position="55"/>
        <end position="67"/>
    </location>
</feature>
<evidence type="ECO:0000256" key="7">
    <source>
        <dbReference type="ARBA" id="ARBA00023157"/>
    </source>
</evidence>
<evidence type="ECO:0000256" key="9">
    <source>
        <dbReference type="SAM" id="MobiDB-lite"/>
    </source>
</evidence>
<dbReference type="SMART" id="SM00220">
    <property type="entry name" value="S_TKc"/>
    <property type="match status" value="1"/>
</dbReference>
<dbReference type="InterPro" id="IPR001245">
    <property type="entry name" value="Ser-Thr/Tyr_kinase_cat_dom"/>
</dbReference>
<evidence type="ECO:0000256" key="3">
    <source>
        <dbReference type="ARBA" id="ARBA00022729"/>
    </source>
</evidence>
<keyword evidence="12" id="KW-1185">Reference proteome</keyword>
<keyword evidence="2" id="KW-0808">Transferase</keyword>
<dbReference type="GO" id="GO:0005886">
    <property type="term" value="C:plasma membrane"/>
    <property type="evidence" value="ECO:0007669"/>
    <property type="project" value="TreeGrafter"/>
</dbReference>
<dbReference type="PANTHER" id="PTHR27002:SF181">
    <property type="entry name" value="RECEPTOR-LIKE SERINE_THREONINE-PROTEIN KINASE"/>
    <property type="match status" value="1"/>
</dbReference>
<name>A0A9R1R5N5_TRITD</name>
<organism evidence="11 12">
    <name type="scientific">Triticum turgidum subsp. durum</name>
    <name type="common">Durum wheat</name>
    <name type="synonym">Triticum durum</name>
    <dbReference type="NCBI Taxonomy" id="4567"/>
    <lineage>
        <taxon>Eukaryota</taxon>
        <taxon>Viridiplantae</taxon>
        <taxon>Streptophyta</taxon>
        <taxon>Embryophyta</taxon>
        <taxon>Tracheophyta</taxon>
        <taxon>Spermatophyta</taxon>
        <taxon>Magnoliopsida</taxon>
        <taxon>Liliopsida</taxon>
        <taxon>Poales</taxon>
        <taxon>Poaceae</taxon>
        <taxon>BOP clade</taxon>
        <taxon>Pooideae</taxon>
        <taxon>Triticodae</taxon>
        <taxon>Triticeae</taxon>
        <taxon>Triticinae</taxon>
        <taxon>Triticum</taxon>
    </lineage>
</organism>
<keyword evidence="7" id="KW-1015">Disulfide bond</keyword>
<dbReference type="SUPFAM" id="SSF56112">
    <property type="entry name" value="Protein kinase-like (PK-like)"/>
    <property type="match status" value="1"/>
</dbReference>
<dbReference type="PROSITE" id="PS50011">
    <property type="entry name" value="PROTEIN_KINASE_DOM"/>
    <property type="match status" value="1"/>
</dbReference>
<dbReference type="FunFam" id="1.10.510.10:FF:000060">
    <property type="entry name" value="G-type lectin S-receptor-like serine/threonine-protein kinase"/>
    <property type="match status" value="1"/>
</dbReference>
<dbReference type="Proteomes" id="UP000324705">
    <property type="component" value="Chromosome 2A"/>
</dbReference>
<feature type="region of interest" description="Disordered" evidence="9">
    <location>
        <begin position="1"/>
        <end position="108"/>
    </location>
</feature>
<dbReference type="EMBL" id="LT934113">
    <property type="protein sequence ID" value="VAH29182.1"/>
    <property type="molecule type" value="Genomic_DNA"/>
</dbReference>
<dbReference type="Pfam" id="PF07714">
    <property type="entry name" value="PK_Tyr_Ser-Thr"/>
    <property type="match status" value="1"/>
</dbReference>
<sequence>MRLSPVEMQKKNHRRETRRPWREKEDGSRTDAAPFHDESQARLLRAEAARSGGGGERRRLRAADVHPGDPGGGHRRLQRGQQARGRRVRPRVQGQPPRRRGGGGEAAVQELRAGVPGVQERGDTHLRAAAPQPGQDPGLLHPWPREDAGLRVHAQQEPRRLPLLDWKTRLHIIEGIARGLLYLHRDSRLRVVHRDLKASNILLDHEMNPKISDFGMARIFGGDKNQENTNRVVGTLGYMSPEYAMEGLFSVRSDVYSFGILILEIITGQKNSSFHNMEGSLNIVGYAWQMWNSDKGEQLIDPLIRASSSASASREALRCVHMALLCVQDHAGDRPDIPYVVLALGSDSSVLPMPRPPTFTLQCTSSDRDRFRGKAGDESYSACDLTVTMLQGR</sequence>
<evidence type="ECO:0000256" key="4">
    <source>
        <dbReference type="ARBA" id="ARBA00022741"/>
    </source>
</evidence>
<accession>A0A9R1R5N5</accession>
<protein>
    <recommendedName>
        <fullName evidence="10">Protein kinase domain-containing protein</fullName>
    </recommendedName>
</protein>
<keyword evidence="3" id="KW-0732">Signal</keyword>